<gene>
    <name evidence="18" type="primary">aroB</name>
    <name evidence="21" type="ORF">DCCM_3316</name>
</gene>
<dbReference type="Pfam" id="PF01761">
    <property type="entry name" value="DHQ_synthase"/>
    <property type="match status" value="1"/>
</dbReference>
<dbReference type="InterPro" id="IPR030960">
    <property type="entry name" value="DHQS/DOIS_N"/>
</dbReference>
<dbReference type="EMBL" id="BFAV01000130">
    <property type="protein sequence ID" value="GBF34204.1"/>
    <property type="molecule type" value="Genomic_DNA"/>
</dbReference>
<dbReference type="GO" id="GO:0008652">
    <property type="term" value="P:amino acid biosynthetic process"/>
    <property type="evidence" value="ECO:0007669"/>
    <property type="project" value="UniProtKB-KW"/>
</dbReference>
<dbReference type="Gene3D" id="1.20.1090.10">
    <property type="entry name" value="Dehydroquinate synthase-like - alpha domain"/>
    <property type="match status" value="1"/>
</dbReference>
<keyword evidence="22" id="KW-1185">Reference proteome</keyword>
<feature type="domain" description="3-dehydroquinate synthase C-terminal" evidence="20">
    <location>
        <begin position="182"/>
        <end position="326"/>
    </location>
</feature>
<evidence type="ECO:0000313" key="22">
    <source>
        <dbReference type="Proteomes" id="UP000239549"/>
    </source>
</evidence>
<evidence type="ECO:0000259" key="20">
    <source>
        <dbReference type="Pfam" id="PF24621"/>
    </source>
</evidence>
<keyword evidence="16 18" id="KW-0456">Lyase</keyword>
<proteinExistence type="inferred from homology"/>
<feature type="binding site" evidence="18">
    <location>
        <begin position="170"/>
        <end position="173"/>
    </location>
    <ligand>
        <name>NAD(+)</name>
        <dbReference type="ChEBI" id="CHEBI:57540"/>
    </ligand>
</feature>
<feature type="domain" description="3-dehydroquinate synthase N-terminal" evidence="19">
    <location>
        <begin position="69"/>
        <end position="180"/>
    </location>
</feature>
<comment type="caution">
    <text evidence="21">The sequence shown here is derived from an EMBL/GenBank/DDBJ whole genome shotgun (WGS) entry which is preliminary data.</text>
</comment>
<comment type="catalytic activity">
    <reaction evidence="1 18">
        <text>7-phospho-2-dehydro-3-deoxy-D-arabino-heptonate = 3-dehydroquinate + phosphate</text>
        <dbReference type="Rhea" id="RHEA:21968"/>
        <dbReference type="ChEBI" id="CHEBI:32364"/>
        <dbReference type="ChEBI" id="CHEBI:43474"/>
        <dbReference type="ChEBI" id="CHEBI:58394"/>
        <dbReference type="EC" id="4.2.3.4"/>
    </reaction>
</comment>
<evidence type="ECO:0000256" key="13">
    <source>
        <dbReference type="ARBA" id="ARBA00022833"/>
    </source>
</evidence>
<evidence type="ECO:0000256" key="15">
    <source>
        <dbReference type="ARBA" id="ARBA00023141"/>
    </source>
</evidence>
<dbReference type="InterPro" id="IPR016037">
    <property type="entry name" value="DHQ_synth_AroB"/>
</dbReference>
<evidence type="ECO:0000256" key="5">
    <source>
        <dbReference type="ARBA" id="ARBA00004661"/>
    </source>
</evidence>
<dbReference type="AlphaFoldDB" id="A0A2L2XDV1"/>
<feature type="binding site" evidence="18">
    <location>
        <position position="152"/>
    </location>
    <ligand>
        <name>NAD(+)</name>
        <dbReference type="ChEBI" id="CHEBI:57540"/>
    </ligand>
</feature>
<evidence type="ECO:0000256" key="6">
    <source>
        <dbReference type="ARBA" id="ARBA00005412"/>
    </source>
</evidence>
<keyword evidence="11 18" id="KW-0479">Metal-binding</keyword>
<evidence type="ECO:0000256" key="3">
    <source>
        <dbReference type="ARBA" id="ARBA00001947"/>
    </source>
</evidence>
<protein>
    <recommendedName>
        <fullName evidence="8 18">3-dehydroquinate synthase</fullName>
        <shortName evidence="18">DHQS</shortName>
        <ecNumber evidence="7 18">4.2.3.4</ecNumber>
    </recommendedName>
</protein>
<dbReference type="UniPathway" id="UPA00053">
    <property type="reaction ID" value="UER00085"/>
</dbReference>
<comment type="cofactor">
    <cofactor evidence="2 18">
        <name>NAD(+)</name>
        <dbReference type="ChEBI" id="CHEBI:57540"/>
    </cofactor>
</comment>
<evidence type="ECO:0000256" key="18">
    <source>
        <dbReference type="HAMAP-Rule" id="MF_00110"/>
    </source>
</evidence>
<dbReference type="OrthoDB" id="9806583at2"/>
<dbReference type="Pfam" id="PF24621">
    <property type="entry name" value="DHQS_C"/>
    <property type="match status" value="1"/>
</dbReference>
<keyword evidence="13 18" id="KW-0862">Zinc</keyword>
<comment type="pathway">
    <text evidence="5 18">Metabolic intermediate biosynthesis; chorismate biosynthesis; chorismate from D-erythrose 4-phosphate and phosphoenolpyruvate: step 2/7.</text>
</comment>
<evidence type="ECO:0000256" key="11">
    <source>
        <dbReference type="ARBA" id="ARBA00022723"/>
    </source>
</evidence>
<evidence type="ECO:0000256" key="9">
    <source>
        <dbReference type="ARBA" id="ARBA00022490"/>
    </source>
</evidence>
<sequence length="359" mass="38804">MSEITVGLGDRSYNIFIRPGCLNSLCDGLKKFNFSRRLLLVSNPTVYGLYGGALFKSLVGAGFEVVVGEVPDGEEHKSLFQAERLYDLAFSRELDRRSPVLALGGGVIGDLAGFVAATYLRGVPFVQIPTTLLAQVDSSVGGKVAVNHPAGKNIIGAFYQPVAVFTDLNTLLTLDPREIRSGLAEVIKYGVIADDGFFTWLEDNIERVLGLEAGAMEYVVEKSCRIKALVVQSDETEQGLRAILNFGHTIGHAVEALTEYKTYRHGEAVSLGMALAAELAANIGMLEQSTAERIEKLLVRAGLPVKLPLNMDRERIIDLLRRDKKVISGALTFVLPTGIGRVEIVRDVSGKDIAGALKG</sequence>
<dbReference type="GO" id="GO:0009073">
    <property type="term" value="P:aromatic amino acid family biosynthetic process"/>
    <property type="evidence" value="ECO:0007669"/>
    <property type="project" value="UniProtKB-KW"/>
</dbReference>
<dbReference type="HAMAP" id="MF_00110">
    <property type="entry name" value="DHQ_synthase"/>
    <property type="match status" value="1"/>
</dbReference>
<evidence type="ECO:0000256" key="14">
    <source>
        <dbReference type="ARBA" id="ARBA00023027"/>
    </source>
</evidence>
<feature type="binding site" evidence="18">
    <location>
        <begin position="106"/>
        <end position="110"/>
    </location>
    <ligand>
        <name>NAD(+)</name>
        <dbReference type="ChEBI" id="CHEBI:57540"/>
    </ligand>
</feature>
<comment type="cofactor">
    <cofactor evidence="3">
        <name>Zn(2+)</name>
        <dbReference type="ChEBI" id="CHEBI:29105"/>
    </cofactor>
</comment>
<keyword evidence="17 18" id="KW-0170">Cobalt</keyword>
<feature type="binding site" evidence="18">
    <location>
        <begin position="72"/>
        <end position="77"/>
    </location>
    <ligand>
        <name>NAD(+)</name>
        <dbReference type="ChEBI" id="CHEBI:57540"/>
    </ligand>
</feature>
<dbReference type="InterPro" id="IPR056179">
    <property type="entry name" value="DHQS_C"/>
</dbReference>
<dbReference type="CDD" id="cd08195">
    <property type="entry name" value="DHQS"/>
    <property type="match status" value="1"/>
</dbReference>
<dbReference type="EC" id="4.2.3.4" evidence="7 18"/>
<evidence type="ECO:0000256" key="17">
    <source>
        <dbReference type="ARBA" id="ARBA00023285"/>
    </source>
</evidence>
<evidence type="ECO:0000256" key="1">
    <source>
        <dbReference type="ARBA" id="ARBA00001393"/>
    </source>
</evidence>
<dbReference type="GO" id="GO:0003856">
    <property type="term" value="F:3-dehydroquinate synthase activity"/>
    <property type="evidence" value="ECO:0007669"/>
    <property type="project" value="UniProtKB-UniRule"/>
</dbReference>
<feature type="binding site" evidence="18">
    <location>
        <begin position="130"/>
        <end position="131"/>
    </location>
    <ligand>
        <name>NAD(+)</name>
        <dbReference type="ChEBI" id="CHEBI:57540"/>
    </ligand>
</feature>
<dbReference type="RefSeq" id="WP_104372493.1">
    <property type="nucleotide sequence ID" value="NZ_BFAV01000130.1"/>
</dbReference>
<dbReference type="PANTHER" id="PTHR43622:SF7">
    <property type="entry name" value="3-DEHYDROQUINATE SYNTHASE, CHLOROPLASTIC"/>
    <property type="match status" value="1"/>
</dbReference>
<dbReference type="InterPro" id="IPR030963">
    <property type="entry name" value="DHQ_synth_fam"/>
</dbReference>
<reference evidence="22" key="1">
    <citation type="submission" date="2018-02" db="EMBL/GenBank/DDBJ databases">
        <title>Genome sequence of Desulfocucumis palustris strain NAW-5.</title>
        <authorList>
            <person name="Watanabe M."/>
            <person name="Kojima H."/>
            <person name="Fukui M."/>
        </authorList>
    </citation>
    <scope>NUCLEOTIDE SEQUENCE [LARGE SCALE GENOMIC DNA]</scope>
    <source>
        <strain evidence="22">NAW-5</strain>
    </source>
</reference>
<keyword evidence="10 18" id="KW-0028">Amino-acid biosynthesis</keyword>
<dbReference type="Gene3D" id="3.40.50.1970">
    <property type="match status" value="1"/>
</dbReference>
<dbReference type="InterPro" id="IPR050071">
    <property type="entry name" value="Dehydroquinate_synthase"/>
</dbReference>
<name>A0A2L2XDV1_9FIRM</name>
<feature type="binding site" evidence="18">
    <location>
        <position position="143"/>
    </location>
    <ligand>
        <name>NAD(+)</name>
        <dbReference type="ChEBI" id="CHEBI:57540"/>
    </ligand>
</feature>
<dbReference type="Proteomes" id="UP000239549">
    <property type="component" value="Unassembled WGS sequence"/>
</dbReference>
<feature type="binding site" evidence="18">
    <location>
        <position position="265"/>
    </location>
    <ligand>
        <name>Zn(2+)</name>
        <dbReference type="ChEBI" id="CHEBI:29105"/>
    </ligand>
</feature>
<evidence type="ECO:0000256" key="8">
    <source>
        <dbReference type="ARBA" id="ARBA00017684"/>
    </source>
</evidence>
<dbReference type="FunFam" id="3.40.50.1970:FF:000007">
    <property type="entry name" value="Pentafunctional AROM polypeptide"/>
    <property type="match status" value="1"/>
</dbReference>
<comment type="similarity">
    <text evidence="6 18">Belongs to the sugar phosphate cyclases superfamily. Dehydroquinate synthase family.</text>
</comment>
<evidence type="ECO:0000256" key="12">
    <source>
        <dbReference type="ARBA" id="ARBA00022741"/>
    </source>
</evidence>
<accession>A0A2L2XDV1</accession>
<dbReference type="SUPFAM" id="SSF56796">
    <property type="entry name" value="Dehydroquinate synthase-like"/>
    <property type="match status" value="1"/>
</dbReference>
<comment type="subcellular location">
    <subcellularLocation>
        <location evidence="4 18">Cytoplasm</location>
    </subcellularLocation>
</comment>
<organism evidence="21 22">
    <name type="scientific">Desulfocucumis palustris</name>
    <dbReference type="NCBI Taxonomy" id="1898651"/>
    <lineage>
        <taxon>Bacteria</taxon>
        <taxon>Bacillati</taxon>
        <taxon>Bacillota</taxon>
        <taxon>Clostridia</taxon>
        <taxon>Eubacteriales</taxon>
        <taxon>Desulfocucumaceae</taxon>
        <taxon>Desulfocucumis</taxon>
    </lineage>
</organism>
<keyword evidence="15 18" id="KW-0057">Aromatic amino acid biosynthesis</keyword>
<dbReference type="GO" id="GO:0009423">
    <property type="term" value="P:chorismate biosynthetic process"/>
    <property type="evidence" value="ECO:0007669"/>
    <property type="project" value="UniProtKB-UniRule"/>
</dbReference>
<feature type="binding site" evidence="18">
    <location>
        <position position="185"/>
    </location>
    <ligand>
        <name>Zn(2+)</name>
        <dbReference type="ChEBI" id="CHEBI:29105"/>
    </ligand>
</feature>
<dbReference type="NCBIfam" id="TIGR01357">
    <property type="entry name" value="aroB"/>
    <property type="match status" value="1"/>
</dbReference>
<keyword evidence="14 18" id="KW-0520">NAD</keyword>
<comment type="function">
    <text evidence="18">Catalyzes the conversion of 3-deoxy-D-arabino-heptulosonate 7-phosphate (DAHP) to dehydroquinate (DHQ).</text>
</comment>
<dbReference type="PANTHER" id="PTHR43622">
    <property type="entry name" value="3-DEHYDROQUINATE SYNTHASE"/>
    <property type="match status" value="1"/>
</dbReference>
<comment type="cofactor">
    <cofactor evidence="18">
        <name>Co(2+)</name>
        <dbReference type="ChEBI" id="CHEBI:48828"/>
    </cofactor>
    <cofactor evidence="18">
        <name>Zn(2+)</name>
        <dbReference type="ChEBI" id="CHEBI:29105"/>
    </cofactor>
    <text evidence="18">Binds 1 divalent metal cation per subunit. Can use either Co(2+) or Zn(2+).</text>
</comment>
<dbReference type="PIRSF" id="PIRSF001455">
    <property type="entry name" value="DHQ_synth"/>
    <property type="match status" value="1"/>
</dbReference>
<dbReference type="GO" id="GO:0000166">
    <property type="term" value="F:nucleotide binding"/>
    <property type="evidence" value="ECO:0007669"/>
    <property type="project" value="UniProtKB-KW"/>
</dbReference>
<evidence type="ECO:0000256" key="4">
    <source>
        <dbReference type="ARBA" id="ARBA00004496"/>
    </source>
</evidence>
<keyword evidence="12 18" id="KW-0547">Nucleotide-binding</keyword>
<evidence type="ECO:0000313" key="21">
    <source>
        <dbReference type="EMBL" id="GBF34204.1"/>
    </source>
</evidence>
<keyword evidence="9 18" id="KW-0963">Cytoplasm</keyword>
<evidence type="ECO:0000256" key="10">
    <source>
        <dbReference type="ARBA" id="ARBA00022605"/>
    </source>
</evidence>
<evidence type="ECO:0000256" key="2">
    <source>
        <dbReference type="ARBA" id="ARBA00001911"/>
    </source>
</evidence>
<evidence type="ECO:0000256" key="7">
    <source>
        <dbReference type="ARBA" id="ARBA00013031"/>
    </source>
</evidence>
<evidence type="ECO:0000256" key="16">
    <source>
        <dbReference type="ARBA" id="ARBA00023239"/>
    </source>
</evidence>
<evidence type="ECO:0000259" key="19">
    <source>
        <dbReference type="Pfam" id="PF01761"/>
    </source>
</evidence>
<dbReference type="GO" id="GO:0046872">
    <property type="term" value="F:metal ion binding"/>
    <property type="evidence" value="ECO:0007669"/>
    <property type="project" value="UniProtKB-KW"/>
</dbReference>
<feature type="binding site" evidence="18">
    <location>
        <position position="248"/>
    </location>
    <ligand>
        <name>Zn(2+)</name>
        <dbReference type="ChEBI" id="CHEBI:29105"/>
    </ligand>
</feature>
<dbReference type="GO" id="GO:0005737">
    <property type="term" value="C:cytoplasm"/>
    <property type="evidence" value="ECO:0007669"/>
    <property type="project" value="UniProtKB-SubCell"/>
</dbReference>